<dbReference type="AlphaFoldDB" id="A0A0H3J4L9"/>
<dbReference type="KEGG" id="cpae:CPAST_c23640"/>
<reference evidence="4" key="2">
    <citation type="submission" date="2015-10" db="EMBL/GenBank/DDBJ databases">
        <title>Improved Draft Genome Sequence of Clostridium pasteurianum Strain ATCC 6013 (DSM 525) Using a Hybrid Next-Generation Sequencing Approach.</title>
        <authorList>
            <person name="Pyne M.E."/>
            <person name="Utturkar S.M."/>
            <person name="Brown S.D."/>
            <person name="Moo-Young M."/>
            <person name="Chung D.A."/>
            <person name="Chou P.C."/>
        </authorList>
    </citation>
    <scope>NUCLEOTIDE SEQUENCE</scope>
    <source>
        <strain evidence="4">ATCC 6013</strain>
    </source>
</reference>
<dbReference type="RefSeq" id="WP_003441357.1">
    <property type="nucleotide sequence ID" value="NZ_ANZB01000002.1"/>
</dbReference>
<dbReference type="KEGG" id="cpat:CLPA_c23640"/>
<dbReference type="Proteomes" id="UP000028042">
    <property type="component" value="Unassembled WGS sequence"/>
</dbReference>
<dbReference type="InterPro" id="IPR007730">
    <property type="entry name" value="SPOR-like_dom"/>
</dbReference>
<dbReference type="PATRIC" id="fig|1262449.3.peg.626"/>
<proteinExistence type="predicted"/>
<dbReference type="Pfam" id="PF05036">
    <property type="entry name" value="SPOR"/>
    <property type="match status" value="1"/>
</dbReference>
<reference evidence="3 6" key="1">
    <citation type="journal article" date="2015" name="Genome Announc.">
        <title>Complete Genome Sequence of the Nitrogen-Fixing and Solvent-Producing Clostridium pasteurianum DSM 525.</title>
        <authorList>
            <person name="Poehlein A."/>
            <person name="Grosse-Honebrink A."/>
            <person name="Zhang Y."/>
            <person name="Minton N.P."/>
            <person name="Daniel R."/>
        </authorList>
    </citation>
    <scope>NUCLEOTIDE SEQUENCE [LARGE SCALE GENOMIC DNA]</scope>
    <source>
        <strain evidence="3">DSM 525</strain>
        <strain evidence="6">DSM 525 / ATCC 6013</strain>
    </source>
</reference>
<accession>A0A0H3J4L9</accession>
<feature type="domain" description="SPOR" evidence="2">
    <location>
        <begin position="68"/>
        <end position="128"/>
    </location>
</feature>
<dbReference type="EMBL" id="CP009268">
    <property type="protein sequence ID" value="AJA52422.1"/>
    <property type="molecule type" value="Genomic_DNA"/>
</dbReference>
<organism evidence="3 6">
    <name type="scientific">Clostridium pasteurianum DSM 525 = ATCC 6013</name>
    <dbReference type="NCBI Taxonomy" id="1262449"/>
    <lineage>
        <taxon>Bacteria</taxon>
        <taxon>Bacillati</taxon>
        <taxon>Bacillota</taxon>
        <taxon>Clostridia</taxon>
        <taxon>Eubacteriales</taxon>
        <taxon>Clostridiaceae</taxon>
        <taxon>Clostridium</taxon>
    </lineage>
</organism>
<keyword evidence="1" id="KW-1133">Transmembrane helix</keyword>
<dbReference type="Gene3D" id="3.30.70.1070">
    <property type="entry name" value="Sporulation related repeat"/>
    <property type="match status" value="1"/>
</dbReference>
<dbReference type="Proteomes" id="UP000030905">
    <property type="component" value="Chromosome"/>
</dbReference>
<reference evidence="4 5" key="3">
    <citation type="journal article" name="Genome Announc.">
        <title>Improved Draft Genome Sequence of Clostridium pasteurianum Strain ATCC 6013 (DSM 525) Using a Hybrid Next-Generation Sequencing Approach.</title>
        <authorList>
            <person name="Pyne M.E."/>
            <person name="Utturkar S."/>
            <person name="Brown S.D."/>
            <person name="Moo-Young M."/>
            <person name="Chung D.A."/>
            <person name="Chou C.P."/>
        </authorList>
    </citation>
    <scope>NUCLEOTIDE SEQUENCE [LARGE SCALE GENOMIC DNA]</scope>
    <source>
        <strain evidence="4 5">ATCC 6013</strain>
    </source>
</reference>
<keyword evidence="6" id="KW-1185">Reference proteome</keyword>
<dbReference type="SUPFAM" id="SSF110997">
    <property type="entry name" value="Sporulation related repeat"/>
    <property type="match status" value="1"/>
</dbReference>
<evidence type="ECO:0000313" key="4">
    <source>
        <dbReference type="EMBL" id="KRU11568.1"/>
    </source>
</evidence>
<keyword evidence="1" id="KW-0812">Transmembrane</keyword>
<evidence type="ECO:0000313" key="3">
    <source>
        <dbReference type="EMBL" id="AJA52422.1"/>
    </source>
</evidence>
<dbReference type="GO" id="GO:0042834">
    <property type="term" value="F:peptidoglycan binding"/>
    <property type="evidence" value="ECO:0007669"/>
    <property type="project" value="InterPro"/>
</dbReference>
<evidence type="ECO:0000259" key="2">
    <source>
        <dbReference type="Pfam" id="PF05036"/>
    </source>
</evidence>
<protein>
    <submittedName>
        <fullName evidence="4">Sporulation domain-containing protein</fullName>
    </submittedName>
    <submittedName>
        <fullName evidence="3">Sporulation-like domain-containing protein</fullName>
    </submittedName>
</protein>
<sequence>MRYTRYDIKRKEKTNRIYFVIVFIILVCAILIGTFVSNIFLKNNSSITGTSESGTVFNQNTSKDEANFVFLQCGIFTSKENAQDLINKLNKIGNPFEVEDDGKIRVIFGIYFNQKDYDASVKLLKDNKFEAHDISYSLNKNDICDLQIISILNANLQIINKAYDKDVKEVQTAALKDWTKKLDKVEGNYKNKKVLDEMKEYIYKLPEKFSKSNADGNKVYLYSQLKKLSK</sequence>
<name>A0A0H3J4L9_CLOPA</name>
<dbReference type="InterPro" id="IPR036680">
    <property type="entry name" value="SPOR-like_sf"/>
</dbReference>
<keyword evidence="1" id="KW-0472">Membrane</keyword>
<dbReference type="GeneID" id="93074508"/>
<gene>
    <name evidence="3" type="ORF">CLPA_c23640</name>
    <name evidence="4" type="ORF">CP6013_00815</name>
</gene>
<evidence type="ECO:0000313" key="6">
    <source>
        <dbReference type="Proteomes" id="UP000030905"/>
    </source>
</evidence>
<dbReference type="eggNOG" id="ENOG5034C9A">
    <property type="taxonomic scope" value="Bacteria"/>
</dbReference>
<evidence type="ECO:0000313" key="5">
    <source>
        <dbReference type="Proteomes" id="UP000028042"/>
    </source>
</evidence>
<evidence type="ECO:0000256" key="1">
    <source>
        <dbReference type="SAM" id="Phobius"/>
    </source>
</evidence>
<feature type="transmembrane region" description="Helical" evidence="1">
    <location>
        <begin position="20"/>
        <end position="41"/>
    </location>
</feature>
<dbReference type="EMBL" id="JPGY02000001">
    <property type="protein sequence ID" value="KRU11568.1"/>
    <property type="molecule type" value="Genomic_DNA"/>
</dbReference>